<evidence type="ECO:0008006" key="4">
    <source>
        <dbReference type="Google" id="ProtNLM"/>
    </source>
</evidence>
<reference evidence="2 3" key="1">
    <citation type="submission" date="2011-06" db="EMBL/GenBank/DDBJ databases">
        <title>The draft genome of Thiorhodococcus drewsii AZ1.</title>
        <authorList>
            <consortium name="US DOE Joint Genome Institute (JGI-PGF)"/>
            <person name="Lucas S."/>
            <person name="Han J."/>
            <person name="Lapidus A."/>
            <person name="Cheng J.-F."/>
            <person name="Goodwin L."/>
            <person name="Pitluck S."/>
            <person name="Peters L."/>
            <person name="Land M.L."/>
            <person name="Hauser L."/>
            <person name="Vogl K."/>
            <person name="Liu Z."/>
            <person name="Imhoff J."/>
            <person name="Thiel V."/>
            <person name="Frigaard N.-U."/>
            <person name="Bryant D.A."/>
            <person name="Woyke T.J."/>
        </authorList>
    </citation>
    <scope>NUCLEOTIDE SEQUENCE [LARGE SCALE GENOMIC DNA]</scope>
    <source>
        <strain evidence="2 3">AZ1</strain>
    </source>
</reference>
<dbReference type="SUPFAM" id="SSF47413">
    <property type="entry name" value="lambda repressor-like DNA-binding domains"/>
    <property type="match status" value="1"/>
</dbReference>
<gene>
    <name evidence="2" type="ORF">ThidrDRAFT_4611</name>
</gene>
<dbReference type="STRING" id="765913.ThidrDRAFT_4611"/>
<dbReference type="InterPro" id="IPR001387">
    <property type="entry name" value="Cro/C1-type_HTH"/>
</dbReference>
<dbReference type="CDD" id="cd00093">
    <property type="entry name" value="HTH_XRE"/>
    <property type="match status" value="1"/>
</dbReference>
<feature type="region of interest" description="Disordered" evidence="1">
    <location>
        <begin position="115"/>
        <end position="141"/>
    </location>
</feature>
<dbReference type="Pfam" id="PF13560">
    <property type="entry name" value="HTH_31"/>
    <property type="match status" value="1"/>
</dbReference>
<name>G2E8J7_9GAMM</name>
<dbReference type="InterPro" id="IPR010982">
    <property type="entry name" value="Lambda_DNA-bd_dom_sf"/>
</dbReference>
<dbReference type="OrthoDB" id="5816214at2"/>
<dbReference type="AlphaFoldDB" id="G2E8J7"/>
<evidence type="ECO:0000313" key="2">
    <source>
        <dbReference type="EMBL" id="EGV27575.1"/>
    </source>
</evidence>
<accession>G2E8J7</accession>
<organism evidence="2 3">
    <name type="scientific">Thiorhodococcus drewsii AZ1</name>
    <dbReference type="NCBI Taxonomy" id="765913"/>
    <lineage>
        <taxon>Bacteria</taxon>
        <taxon>Pseudomonadati</taxon>
        <taxon>Pseudomonadota</taxon>
        <taxon>Gammaproteobacteria</taxon>
        <taxon>Chromatiales</taxon>
        <taxon>Chromatiaceae</taxon>
        <taxon>Thiorhodococcus</taxon>
    </lineage>
</organism>
<dbReference type="Gene3D" id="1.10.260.40">
    <property type="entry name" value="lambda repressor-like DNA-binding domains"/>
    <property type="match status" value="1"/>
</dbReference>
<evidence type="ECO:0000313" key="3">
    <source>
        <dbReference type="Proteomes" id="UP000004200"/>
    </source>
</evidence>
<dbReference type="EMBL" id="AFWT01000086">
    <property type="protein sequence ID" value="EGV27575.1"/>
    <property type="molecule type" value="Genomic_DNA"/>
</dbReference>
<dbReference type="GO" id="GO:0003677">
    <property type="term" value="F:DNA binding"/>
    <property type="evidence" value="ECO:0007669"/>
    <property type="project" value="InterPro"/>
</dbReference>
<evidence type="ECO:0000256" key="1">
    <source>
        <dbReference type="SAM" id="MobiDB-lite"/>
    </source>
</evidence>
<proteinExistence type="predicted"/>
<protein>
    <recommendedName>
        <fullName evidence="4">Helix-turn-helix domain protein</fullName>
    </recommendedName>
</protein>
<dbReference type="Proteomes" id="UP000004200">
    <property type="component" value="Unassembled WGS sequence"/>
</dbReference>
<keyword evidence="3" id="KW-1185">Reference proteome</keyword>
<dbReference type="RefSeq" id="WP_007043322.1">
    <property type="nucleotide sequence ID" value="NZ_AFWT01000086.1"/>
</dbReference>
<feature type="compositionally biased region" description="Basic and acidic residues" evidence="1">
    <location>
        <begin position="124"/>
        <end position="141"/>
    </location>
</feature>
<sequence length="141" mass="16315">MAPPRFDTLQPDINDLIEARHAAGLDQAEAAKVCGISLRRWRDIEKGRAKLPLSIYRLMVALGGWIPDAAWYGWRISKGELWSPENFPYRPSDLYALHWYRQIIQELRVKRRDRQVQAEAPTSKVEENAQAERETARRSGT</sequence>
<comment type="caution">
    <text evidence="2">The sequence shown here is derived from an EMBL/GenBank/DDBJ whole genome shotgun (WGS) entry which is preliminary data.</text>
</comment>